<proteinExistence type="inferred from homology"/>
<feature type="region of interest" description="Disordered" evidence="9">
    <location>
        <begin position="1"/>
        <end position="39"/>
    </location>
</feature>
<feature type="domain" description="HSac2" evidence="12">
    <location>
        <begin position="1190"/>
        <end position="1351"/>
    </location>
</feature>
<evidence type="ECO:0000256" key="3">
    <source>
        <dbReference type="ARBA" id="ARBA00022723"/>
    </source>
</evidence>
<feature type="compositionally biased region" description="Basic and acidic residues" evidence="9">
    <location>
        <begin position="1"/>
        <end position="10"/>
    </location>
</feature>
<dbReference type="Pfam" id="PF10637">
    <property type="entry name" value="Ofd1_CTDD"/>
    <property type="match status" value="1"/>
</dbReference>
<evidence type="ECO:0000313" key="15">
    <source>
        <dbReference type="Proteomes" id="UP000030742"/>
    </source>
</evidence>
<dbReference type="HOGENOM" id="CLU_240969_0_0_1"/>
<dbReference type="Pfam" id="PF13661">
    <property type="entry name" value="2OG-FeII_Oxy_4"/>
    <property type="match status" value="1"/>
</dbReference>
<dbReference type="GO" id="GO:0005769">
    <property type="term" value="C:early endosome"/>
    <property type="evidence" value="ECO:0007669"/>
    <property type="project" value="TreeGrafter"/>
</dbReference>
<dbReference type="Proteomes" id="UP000030742">
    <property type="component" value="Unassembled WGS sequence"/>
</dbReference>
<dbReference type="PANTHER" id="PTHR45662">
    <property type="entry name" value="PHOSPHATIDYLINOSITIDE PHOSPHATASE SAC1"/>
    <property type="match status" value="1"/>
</dbReference>
<dbReference type="PROSITE" id="PS51791">
    <property type="entry name" value="HSAC2"/>
    <property type="match status" value="1"/>
</dbReference>
<evidence type="ECO:0000256" key="6">
    <source>
        <dbReference type="ARBA" id="ARBA00023004"/>
    </source>
</evidence>
<evidence type="ECO:0000313" key="13">
    <source>
        <dbReference type="EMBL" id="ENN81950.1"/>
    </source>
</evidence>
<comment type="cofactor">
    <cofactor evidence="1">
        <name>L-ascorbate</name>
        <dbReference type="ChEBI" id="CHEBI:38290"/>
    </cofactor>
</comment>
<feature type="non-terminal residue" evidence="13">
    <location>
        <position position="1"/>
    </location>
</feature>
<keyword evidence="5" id="KW-0560">Oxidoreductase</keyword>
<dbReference type="EMBL" id="KB739998">
    <property type="protein sequence ID" value="ENN81950.1"/>
    <property type="molecule type" value="Genomic_DNA"/>
</dbReference>
<dbReference type="Gene3D" id="2.60.120.620">
    <property type="entry name" value="q2cbj1_9rhob like domain"/>
    <property type="match status" value="2"/>
</dbReference>
<name>N6UJN0_DENPD</name>
<dbReference type="InterPro" id="IPR006620">
    <property type="entry name" value="Pro_4_hyd_alph"/>
</dbReference>
<evidence type="ECO:0000259" key="10">
    <source>
        <dbReference type="PROSITE" id="PS50275"/>
    </source>
</evidence>
<feature type="domain" description="Fe2OG dioxygenase" evidence="11">
    <location>
        <begin position="202"/>
        <end position="306"/>
    </location>
</feature>
<accession>N6UJN0</accession>
<dbReference type="InterPro" id="IPR022158">
    <property type="entry name" value="Inositol_phosphatase"/>
</dbReference>
<feature type="compositionally biased region" description="Acidic residues" evidence="9">
    <location>
        <begin position="20"/>
        <end position="39"/>
    </location>
</feature>
<keyword evidence="4" id="KW-0223">Dioxygenase</keyword>
<dbReference type="PROSITE" id="PS51471">
    <property type="entry name" value="FE2OG_OXY"/>
    <property type="match status" value="1"/>
</dbReference>
<dbReference type="GO" id="GO:0005506">
    <property type="term" value="F:iron ion binding"/>
    <property type="evidence" value="ECO:0007669"/>
    <property type="project" value="InterPro"/>
</dbReference>
<dbReference type="InterPro" id="IPR019601">
    <property type="entry name" value="Oxoglutarate/Fe-dep_Oase_C"/>
</dbReference>
<evidence type="ECO:0000256" key="2">
    <source>
        <dbReference type="ARBA" id="ARBA00007443"/>
    </source>
</evidence>
<dbReference type="InterPro" id="IPR005123">
    <property type="entry name" value="Oxoglu/Fe-dep_dioxygenase_dom"/>
</dbReference>
<gene>
    <name evidence="14" type="ORF">D910_05030</name>
    <name evidence="13" type="ORF">YQE_01661</name>
</gene>
<feature type="region of interest" description="Disordered" evidence="9">
    <location>
        <begin position="1431"/>
        <end position="1480"/>
    </location>
</feature>
<evidence type="ECO:0000259" key="12">
    <source>
        <dbReference type="PROSITE" id="PS51791"/>
    </source>
</evidence>
<dbReference type="Pfam" id="PF12456">
    <property type="entry name" value="hSac2"/>
    <property type="match status" value="1"/>
</dbReference>
<dbReference type="OrthoDB" id="430522at2759"/>
<dbReference type="PROSITE" id="PS50275">
    <property type="entry name" value="SAC"/>
    <property type="match status" value="1"/>
</dbReference>
<dbReference type="InterPro" id="IPR039558">
    <property type="entry name" value="TPA1/OFD1_N"/>
</dbReference>
<dbReference type="PANTHER" id="PTHR45662:SF8">
    <property type="entry name" value="PHOSPHATIDYLINOSITIDE PHOSPHATASE SAC2"/>
    <property type="match status" value="1"/>
</dbReference>
<evidence type="ECO:0000256" key="4">
    <source>
        <dbReference type="ARBA" id="ARBA00022964"/>
    </source>
</evidence>
<reference evidence="13 15" key="1">
    <citation type="journal article" date="2013" name="Genome Biol.">
        <title>Draft genome of the mountain pine beetle, Dendroctonus ponderosae Hopkins, a major forest pest.</title>
        <authorList>
            <person name="Keeling C.I."/>
            <person name="Yuen M.M."/>
            <person name="Liao N.Y."/>
            <person name="Docking T.R."/>
            <person name="Chan S.K."/>
            <person name="Taylor G.A."/>
            <person name="Palmquist D.L."/>
            <person name="Jackman S.D."/>
            <person name="Nguyen A."/>
            <person name="Li M."/>
            <person name="Henderson H."/>
            <person name="Janes J.K."/>
            <person name="Zhao Y."/>
            <person name="Pandoh P."/>
            <person name="Moore R."/>
            <person name="Sperling F.A."/>
            <person name="Huber D.P."/>
            <person name="Birol I."/>
            <person name="Jones S.J."/>
            <person name="Bohlmann J."/>
        </authorList>
    </citation>
    <scope>NUCLEOTIDE SEQUENCE</scope>
</reference>
<feature type="domain" description="SAC" evidence="10">
    <location>
        <begin position="704"/>
        <end position="1047"/>
    </location>
</feature>
<dbReference type="InterPro" id="IPR002013">
    <property type="entry name" value="SAC_dom"/>
</dbReference>
<evidence type="ECO:0000256" key="1">
    <source>
        <dbReference type="ARBA" id="ARBA00001961"/>
    </source>
</evidence>
<evidence type="ECO:0000256" key="9">
    <source>
        <dbReference type="SAM" id="MobiDB-lite"/>
    </source>
</evidence>
<organism evidence="13">
    <name type="scientific">Dendroctonus ponderosae</name>
    <name type="common">Mountain pine beetle</name>
    <dbReference type="NCBI Taxonomy" id="77166"/>
    <lineage>
        <taxon>Eukaryota</taxon>
        <taxon>Metazoa</taxon>
        <taxon>Ecdysozoa</taxon>
        <taxon>Arthropoda</taxon>
        <taxon>Hexapoda</taxon>
        <taxon>Insecta</taxon>
        <taxon>Pterygota</taxon>
        <taxon>Neoptera</taxon>
        <taxon>Endopterygota</taxon>
        <taxon>Coleoptera</taxon>
        <taxon>Polyphaga</taxon>
        <taxon>Cucujiformia</taxon>
        <taxon>Curculionidae</taxon>
        <taxon>Scolytinae</taxon>
        <taxon>Dendroctonus</taxon>
    </lineage>
</organism>
<protein>
    <recommendedName>
        <fullName evidence="7">uS12 prolyl 3-hydroxylase</fullName>
    </recommendedName>
</protein>
<evidence type="ECO:0000259" key="11">
    <source>
        <dbReference type="PROSITE" id="PS51471"/>
    </source>
</evidence>
<dbReference type="GO" id="GO:0045334">
    <property type="term" value="C:clathrin-coated endocytic vesicle"/>
    <property type="evidence" value="ECO:0007669"/>
    <property type="project" value="TreeGrafter"/>
</dbReference>
<dbReference type="Pfam" id="PF02383">
    <property type="entry name" value="Syja_N"/>
    <property type="match status" value="1"/>
</dbReference>
<dbReference type="EMBL" id="KB631984">
    <property type="protein sequence ID" value="ERL87639.1"/>
    <property type="molecule type" value="Genomic_DNA"/>
</dbReference>
<dbReference type="GO" id="GO:0031418">
    <property type="term" value="F:L-ascorbic acid binding"/>
    <property type="evidence" value="ECO:0007669"/>
    <property type="project" value="InterPro"/>
</dbReference>
<comment type="catalytic activity">
    <reaction evidence="8">
        <text>[ribosomal protein uS12]-L-proline + 2-oxoglutarate + O2 = [ribosomal protein uS12]-(3S)-3-hydroxy-L-proline + succinate + CO2</text>
        <dbReference type="Rhea" id="RHEA:54156"/>
        <dbReference type="Rhea" id="RHEA-COMP:13816"/>
        <dbReference type="Rhea" id="RHEA-COMP:13818"/>
        <dbReference type="ChEBI" id="CHEBI:15379"/>
        <dbReference type="ChEBI" id="CHEBI:16526"/>
        <dbReference type="ChEBI" id="CHEBI:16810"/>
        <dbReference type="ChEBI" id="CHEBI:30031"/>
        <dbReference type="ChEBI" id="CHEBI:50342"/>
        <dbReference type="ChEBI" id="CHEBI:85428"/>
    </reaction>
</comment>
<dbReference type="GO" id="GO:0043812">
    <property type="term" value="F:phosphatidylinositol-4-phosphate phosphatase activity"/>
    <property type="evidence" value="ECO:0007669"/>
    <property type="project" value="TreeGrafter"/>
</dbReference>
<sequence>MSDNRLDRKRGAASQHSDNEESSDEAEDEMIFYEESSESEPELECELWDNDCKLLEQTQPARSIIGCHLMATCANDPLTQPKKRIKLQPNFQAELNEPTFKEDLKKSWTSNSPISNKHLEVITSPFKVCVVKKLLDNPALLDDLRKRLYEISFNVRNMDLYEFFQSKDLKYLTSIDSIETVYDFLKNDLMKWIASITGYDLTHISATCSLYSNTDYLLVHDDQREDRKVAFILYLTDEYGWETKDGGSLQLFSKDQNGQPLEVVREIFPGNNQLVFFPVTNDSYHQVAEVTSLNKYRLSINGWFHTKVPPVFDLPLYKPLENSLYSRDCHHSKVVDIDLETWIKEDYLNGKTIKLIQSYIEENSEISLKEFFRKESLAAILDNLQSLDLKWVKVSPINRYSYEIADSSTLPHNLERLLDLFQSNQMFRLLQRYTDLELANGRASMKFELQRWTPGSYALLTEYDWKEKNELDLVMYFGCKDNKRVIGARTHYVTIEDEVQNALITIDPEENNLNIIYRDSASWKMELFRTNEFYIFVKGQFSLWWDRNTGVFIPKTGWDLTEAEDPICLGLCDGIIGKVEHIPLFNARLLLIKESALVGKLHGDNEVYKVKSVVFLPLSTENVELSLRPCPKHQSIGIRTGRTNKNSLLELQKNTLSKTWGTLRVAGNTIKNTTQQAAAIASGTPKREIKDKDKFERQIIEEFYKIFTDANSFYYSRTTDLTNSLQRLCFLEKEQRVDPNCLWKTADDKFFWNKHMLDCLLKSQNSLCNPWIMPIIQGYIQIEACKVEVGPFLGEEAKNKQYEIFTLGILSRRSRFRAGTRYKRRGVDEDGEVANYVETEQIIMYQSHEVAFLQVRGSVPVFWSQPGYKYRPPPRLDKGEAETSIAFEKHFSEEIRKYGPVCAVNLVDQTGKEKVIFDAYSHHMLLLDNPFLTYVTFDFHEYCKGMHFENVSILISAVADVIKDMNYCWRDRQGHICSQNGIFRVNCMDCLDRTNVVQTALGKAVMEIQFCKLGLVSPEGDIPANIKNTFQLLWANNGDAISKQYAGTNALKGDYTRTGERKFTGIMKDGMNSANRYLKNHFKDSVRQCALDIAQGAQLLEFEIQDFWAYLRVAGCIANEYLPKEPPNFAPHLALQPEFELLNLVYHISRYYLSRFKDSSRQGTIDMMLGNYVSEDLFNEAKSNYEEDHLATAEHVKLLIEDCKKMLINRPELVVGAWGLINADPSTGDPSETEMDTILILTRDSYYVADYDDQVDKVTKYQKVELQEIDLLEFGMPQSSSNLFKSNKNKFCIRINYKVNNIKGYYHMFRSTHLRFFNNMAVVIKSVEEEIESLKTICEAFAVAIEIADLPPVTFNIGQPLDRRRSKTVQEKTSSGMYLDLVNIPQITRNVSETQLSAIKNAGSKAISNMTQQFSKLNKISLKSKLKSKPSFTIGQEKKPDSSSESDEDEYENSIFQPHGAGESEIPQYPSDSSEDLSVEQGLECTEKSLVGSGDVFLPSVGIVMGQTINTTDSLNATECGATLTQKQNLLSRVDSAQLDNMQLSSIMQTVPCMGNMPEIQLNSEHLQSGDPKIDPPKFLKLDQKHSHSSGEIDDPSLVIEHKEMDRSASDYEIQKNISQSQSDSGLKHKLAMAGPVSTAKELFSPLSKLAKGVQTFGANLDPRKLSGHVRQVSARDMEEHRKLQEKWVNSKCKLIAL</sequence>
<dbReference type="STRING" id="77166.N6UJN0"/>
<dbReference type="GO" id="GO:2001135">
    <property type="term" value="P:regulation of endocytic recycling"/>
    <property type="evidence" value="ECO:0007669"/>
    <property type="project" value="TreeGrafter"/>
</dbReference>
<evidence type="ECO:0000256" key="8">
    <source>
        <dbReference type="ARBA" id="ARBA00047444"/>
    </source>
</evidence>
<dbReference type="InterPro" id="IPR034753">
    <property type="entry name" value="hSac2"/>
</dbReference>
<dbReference type="SMART" id="SM00702">
    <property type="entry name" value="P4Hc"/>
    <property type="match status" value="1"/>
</dbReference>
<dbReference type="GO" id="GO:0046856">
    <property type="term" value="P:phosphatidylinositol dephosphorylation"/>
    <property type="evidence" value="ECO:0007669"/>
    <property type="project" value="TreeGrafter"/>
</dbReference>
<comment type="similarity">
    <text evidence="2">Belongs to the TPA1 family.</text>
</comment>
<evidence type="ECO:0000256" key="5">
    <source>
        <dbReference type="ARBA" id="ARBA00023002"/>
    </source>
</evidence>
<evidence type="ECO:0000313" key="14">
    <source>
        <dbReference type="EMBL" id="ERL87639.1"/>
    </source>
</evidence>
<dbReference type="GO" id="GO:0031543">
    <property type="term" value="F:peptidyl-proline dioxygenase activity"/>
    <property type="evidence" value="ECO:0007669"/>
    <property type="project" value="UniProtKB-ARBA"/>
</dbReference>
<dbReference type="OMA" id="MATCAND"/>
<keyword evidence="3" id="KW-0479">Metal-binding</keyword>
<keyword evidence="6" id="KW-0408">Iron</keyword>
<evidence type="ECO:0000256" key="7">
    <source>
        <dbReference type="ARBA" id="ARBA00029938"/>
    </source>
</evidence>